<evidence type="ECO:0000313" key="2">
    <source>
        <dbReference type="EMBL" id="AJY46767.1"/>
    </source>
</evidence>
<dbReference type="CDD" id="cd00207">
    <property type="entry name" value="fer2"/>
    <property type="match status" value="1"/>
</dbReference>
<reference evidence="2 3" key="1">
    <citation type="journal article" date="2015" name="Genome Announc.">
        <title>Complete genome sequence of Martelella endophytica YC6887, which has antifungal activity associated with a halophyte.</title>
        <authorList>
            <person name="Khan A."/>
            <person name="Khan H."/>
            <person name="Chung E.J."/>
            <person name="Hossain M.T."/>
            <person name="Chung Y.R."/>
        </authorList>
    </citation>
    <scope>NUCLEOTIDE SEQUENCE [LARGE SCALE GENOMIC DNA]</scope>
    <source>
        <strain evidence="2">YC6887</strain>
    </source>
</reference>
<organism evidence="2 3">
    <name type="scientific">Martelella endophytica</name>
    <dbReference type="NCBI Taxonomy" id="1486262"/>
    <lineage>
        <taxon>Bacteria</taxon>
        <taxon>Pseudomonadati</taxon>
        <taxon>Pseudomonadota</taxon>
        <taxon>Alphaproteobacteria</taxon>
        <taxon>Hyphomicrobiales</taxon>
        <taxon>Aurantimonadaceae</taxon>
        <taxon>Martelella</taxon>
    </lineage>
</organism>
<accession>A0A0D5LSK8</accession>
<dbReference type="InterPro" id="IPR012675">
    <property type="entry name" value="Beta-grasp_dom_sf"/>
</dbReference>
<dbReference type="PROSITE" id="PS00197">
    <property type="entry name" value="2FE2S_FER_1"/>
    <property type="match status" value="1"/>
</dbReference>
<feature type="domain" description="2Fe-2S ferredoxin-type" evidence="1">
    <location>
        <begin position="2"/>
        <end position="120"/>
    </location>
</feature>
<proteinExistence type="predicted"/>
<dbReference type="HOGENOM" id="CLU_1967879_0_0_5"/>
<dbReference type="Proteomes" id="UP000032611">
    <property type="component" value="Chromosome"/>
</dbReference>
<dbReference type="InterPro" id="IPR036010">
    <property type="entry name" value="2Fe-2S_ferredoxin-like_sf"/>
</dbReference>
<dbReference type="AlphaFoldDB" id="A0A0D5LSK8"/>
<evidence type="ECO:0000313" key="3">
    <source>
        <dbReference type="Proteomes" id="UP000032611"/>
    </source>
</evidence>
<evidence type="ECO:0000259" key="1">
    <source>
        <dbReference type="PROSITE" id="PS51085"/>
    </source>
</evidence>
<dbReference type="SUPFAM" id="SSF54292">
    <property type="entry name" value="2Fe-2S ferredoxin-like"/>
    <property type="match status" value="1"/>
</dbReference>
<name>A0A0D5LSK8_MAREN</name>
<gene>
    <name evidence="2" type="ORF">TM49_15570</name>
</gene>
<dbReference type="InterPro" id="IPR001041">
    <property type="entry name" value="2Fe-2S_ferredoxin-type"/>
</dbReference>
<dbReference type="RefSeq" id="WP_045682604.1">
    <property type="nucleotide sequence ID" value="NZ_CP010803.1"/>
</dbReference>
<dbReference type="InterPro" id="IPR006058">
    <property type="entry name" value="2Fe2S_fd_BS"/>
</dbReference>
<dbReference type="PATRIC" id="fig|1486262.3.peg.3216"/>
<dbReference type="OrthoDB" id="9793027at2"/>
<dbReference type="GO" id="GO:0051537">
    <property type="term" value="F:2 iron, 2 sulfur cluster binding"/>
    <property type="evidence" value="ECO:0007669"/>
    <property type="project" value="InterPro"/>
</dbReference>
<dbReference type="KEGG" id="mey:TM49_15570"/>
<keyword evidence="3" id="KW-1185">Reference proteome</keyword>
<protein>
    <submittedName>
        <fullName evidence="2">Ferredoxin</fullName>
    </submittedName>
</protein>
<sequence length="124" mass="14192">MPKIIFQHPDFDEIEIYVPAASHKRTILSLAKEFKVPINFDCQDGECGTCVIHVTDADGNPTKMGVNMTEKEKAVLQEIGKMSRAELERIIVDDLPGEWRLACQMITRDEDIRVTYERMPEDQP</sequence>
<dbReference type="Pfam" id="PF00111">
    <property type="entry name" value="Fer2"/>
    <property type="match status" value="1"/>
</dbReference>
<dbReference type="Gene3D" id="3.10.20.30">
    <property type="match status" value="1"/>
</dbReference>
<dbReference type="STRING" id="1486262.TM49_15570"/>
<dbReference type="EMBL" id="CP010803">
    <property type="protein sequence ID" value="AJY46767.1"/>
    <property type="molecule type" value="Genomic_DNA"/>
</dbReference>
<dbReference type="PROSITE" id="PS51085">
    <property type="entry name" value="2FE2S_FER_2"/>
    <property type="match status" value="1"/>
</dbReference>